<dbReference type="PANTHER" id="PTHR47872:SF1">
    <property type="entry name" value="NUCLEAR RNA EXPORT FACTOR SDE5-RELATED"/>
    <property type="match status" value="1"/>
</dbReference>
<evidence type="ECO:0000313" key="2">
    <source>
        <dbReference type="Proteomes" id="UP001177140"/>
    </source>
</evidence>
<dbReference type="AlphaFoldDB" id="A0AA41SE05"/>
<comment type="caution">
    <text evidence="1">The sequence shown here is derived from an EMBL/GenBank/DDBJ whole genome shotgun (WGS) entry which is preliminary data.</text>
</comment>
<dbReference type="PANTHER" id="PTHR47872">
    <property type="entry name" value="NUCLEAR RNA EXPORT FACTOR SDE5-RELATED"/>
    <property type="match status" value="1"/>
</dbReference>
<organism evidence="1 2">
    <name type="scientific">Papaver nudicaule</name>
    <name type="common">Iceland poppy</name>
    <dbReference type="NCBI Taxonomy" id="74823"/>
    <lineage>
        <taxon>Eukaryota</taxon>
        <taxon>Viridiplantae</taxon>
        <taxon>Streptophyta</taxon>
        <taxon>Embryophyta</taxon>
        <taxon>Tracheophyta</taxon>
        <taxon>Spermatophyta</taxon>
        <taxon>Magnoliopsida</taxon>
        <taxon>Ranunculales</taxon>
        <taxon>Papaveraceae</taxon>
        <taxon>Papaveroideae</taxon>
        <taxon>Papaver</taxon>
    </lineage>
</organism>
<accession>A0AA41SE05</accession>
<dbReference type="EMBL" id="JAJJMA010149556">
    <property type="protein sequence ID" value="MCL7034767.1"/>
    <property type="molecule type" value="Genomic_DNA"/>
</dbReference>
<evidence type="ECO:0000313" key="1">
    <source>
        <dbReference type="EMBL" id="MCL7034767.1"/>
    </source>
</evidence>
<reference evidence="1" key="1">
    <citation type="submission" date="2022-03" db="EMBL/GenBank/DDBJ databases">
        <title>A functionally conserved STORR gene fusion in Papaver species that diverged 16.8 million years ago.</title>
        <authorList>
            <person name="Catania T."/>
        </authorList>
    </citation>
    <scope>NUCLEOTIDE SEQUENCE</scope>
    <source>
        <strain evidence="1">S-191538</strain>
    </source>
</reference>
<gene>
    <name evidence="1" type="ORF">MKW94_025919</name>
</gene>
<keyword evidence="2" id="KW-1185">Reference proteome</keyword>
<protein>
    <submittedName>
        <fullName evidence="1">Uncharacterized protein</fullName>
    </submittedName>
</protein>
<sequence>MHTGIEEFLFEMLGNGFELDMEVIRDVLGTCGYDAKKSMERLTDLSALKMQNGKDIIGSSTPKIAESSKL</sequence>
<dbReference type="Proteomes" id="UP001177140">
    <property type="component" value="Unassembled WGS sequence"/>
</dbReference>
<proteinExistence type="predicted"/>
<name>A0AA41SE05_PAPNU</name>